<keyword evidence="1" id="KW-0238">DNA-binding</keyword>
<dbReference type="GO" id="GO:0005634">
    <property type="term" value="C:nucleus"/>
    <property type="evidence" value="ECO:0007669"/>
    <property type="project" value="UniProtKB-SubCell"/>
</dbReference>
<dbReference type="Gene3D" id="1.10.10.60">
    <property type="entry name" value="Homeodomain-like"/>
    <property type="match status" value="1"/>
</dbReference>
<keyword evidence="4" id="KW-1185">Reference proteome</keyword>
<evidence type="ECO:0000313" key="3">
    <source>
        <dbReference type="EMBL" id="VDI43373.1"/>
    </source>
</evidence>
<feature type="DNA-binding region" description="H-T-H motif" evidence="1">
    <location>
        <begin position="39"/>
        <end position="59"/>
    </location>
</feature>
<dbReference type="Pfam" id="PF05225">
    <property type="entry name" value="HTH_psq"/>
    <property type="match status" value="1"/>
</dbReference>
<accession>A0A8B6F6D6</accession>
<comment type="subcellular location">
    <subcellularLocation>
        <location evidence="1">Nucleus</location>
    </subcellularLocation>
</comment>
<evidence type="ECO:0000256" key="1">
    <source>
        <dbReference type="PROSITE-ProRule" id="PRU00320"/>
    </source>
</evidence>
<dbReference type="AlphaFoldDB" id="A0A8B6F6D6"/>
<name>A0A8B6F6D6_MYTGA</name>
<organism evidence="3 4">
    <name type="scientific">Mytilus galloprovincialis</name>
    <name type="common">Mediterranean mussel</name>
    <dbReference type="NCBI Taxonomy" id="29158"/>
    <lineage>
        <taxon>Eukaryota</taxon>
        <taxon>Metazoa</taxon>
        <taxon>Spiralia</taxon>
        <taxon>Lophotrochozoa</taxon>
        <taxon>Mollusca</taxon>
        <taxon>Bivalvia</taxon>
        <taxon>Autobranchia</taxon>
        <taxon>Pteriomorphia</taxon>
        <taxon>Mytilida</taxon>
        <taxon>Mytiloidea</taxon>
        <taxon>Mytilidae</taxon>
        <taxon>Mytilinae</taxon>
        <taxon>Mytilus</taxon>
    </lineage>
</organism>
<feature type="domain" description="HTH psq-type" evidence="2">
    <location>
        <begin position="11"/>
        <end position="63"/>
    </location>
</feature>
<proteinExistence type="predicted"/>
<dbReference type="OrthoDB" id="6115549at2759"/>
<comment type="caution">
    <text evidence="3">The sequence shown here is derived from an EMBL/GenBank/DDBJ whole genome shotgun (WGS) entry which is preliminary data.</text>
</comment>
<protein>
    <recommendedName>
        <fullName evidence="2">HTH psq-type domain-containing protein</fullName>
    </recommendedName>
</protein>
<reference evidence="3" key="1">
    <citation type="submission" date="2018-11" db="EMBL/GenBank/DDBJ databases">
        <authorList>
            <person name="Alioto T."/>
            <person name="Alioto T."/>
        </authorList>
    </citation>
    <scope>NUCLEOTIDE SEQUENCE</scope>
</reference>
<gene>
    <name evidence="3" type="ORF">MGAL_10B023413</name>
</gene>
<dbReference type="InterPro" id="IPR009057">
    <property type="entry name" value="Homeodomain-like_sf"/>
</dbReference>
<dbReference type="SUPFAM" id="SSF46689">
    <property type="entry name" value="Homeodomain-like"/>
    <property type="match status" value="1"/>
</dbReference>
<keyword evidence="1" id="KW-0539">Nucleus</keyword>
<evidence type="ECO:0000313" key="4">
    <source>
        <dbReference type="Proteomes" id="UP000596742"/>
    </source>
</evidence>
<dbReference type="InterPro" id="IPR007889">
    <property type="entry name" value="HTH_Psq"/>
</dbReference>
<dbReference type="GO" id="GO:0003677">
    <property type="term" value="F:DNA binding"/>
    <property type="evidence" value="ECO:0007669"/>
    <property type="project" value="UniProtKB-UniRule"/>
</dbReference>
<sequence>MFMGSYTDLKKRRRKQQKAYNPNNLLLAVQAVQDGSMNAYQAAQIYGVPRRTISYRVQKARERFLMSLNITQNNSERELYKSIPPKPVENEQEYVIINDLENSPGDTENTKEPENI</sequence>
<dbReference type="PROSITE" id="PS50960">
    <property type="entry name" value="HTH_PSQ"/>
    <property type="match status" value="1"/>
</dbReference>
<dbReference type="Proteomes" id="UP000596742">
    <property type="component" value="Unassembled WGS sequence"/>
</dbReference>
<evidence type="ECO:0000259" key="2">
    <source>
        <dbReference type="PROSITE" id="PS50960"/>
    </source>
</evidence>
<dbReference type="EMBL" id="UYJE01006149">
    <property type="protein sequence ID" value="VDI43373.1"/>
    <property type="molecule type" value="Genomic_DNA"/>
</dbReference>